<name>A0A4V3DL69_9GAMM</name>
<dbReference type="Pfam" id="PF01545">
    <property type="entry name" value="Cation_efflux"/>
    <property type="match status" value="1"/>
</dbReference>
<keyword evidence="9" id="KW-1185">Reference proteome</keyword>
<dbReference type="InterPro" id="IPR058533">
    <property type="entry name" value="Cation_efflux_TM"/>
</dbReference>
<comment type="caution">
    <text evidence="8">The sequence shown here is derived from an EMBL/GenBank/DDBJ whole genome shotgun (WGS) entry which is preliminary data.</text>
</comment>
<evidence type="ECO:0000256" key="5">
    <source>
        <dbReference type="ARBA" id="ARBA00023136"/>
    </source>
</evidence>
<evidence type="ECO:0000313" key="9">
    <source>
        <dbReference type="Proteomes" id="UP000295293"/>
    </source>
</evidence>
<dbReference type="InterPro" id="IPR050681">
    <property type="entry name" value="CDF/SLC30A"/>
</dbReference>
<organism evidence="8 9">
    <name type="scientific">Tahibacter aquaticus</name>
    <dbReference type="NCBI Taxonomy" id="520092"/>
    <lineage>
        <taxon>Bacteria</taxon>
        <taxon>Pseudomonadati</taxon>
        <taxon>Pseudomonadota</taxon>
        <taxon>Gammaproteobacteria</taxon>
        <taxon>Lysobacterales</taxon>
        <taxon>Rhodanobacteraceae</taxon>
        <taxon>Tahibacter</taxon>
    </lineage>
</organism>
<feature type="transmembrane region" description="Helical" evidence="6">
    <location>
        <begin position="181"/>
        <end position="199"/>
    </location>
</feature>
<dbReference type="OrthoDB" id="9799649at2"/>
<dbReference type="Gene3D" id="1.20.1510.10">
    <property type="entry name" value="Cation efflux protein transmembrane domain"/>
    <property type="match status" value="1"/>
</dbReference>
<gene>
    <name evidence="8" type="ORF">DFR29_12412</name>
</gene>
<keyword evidence="5 6" id="KW-0472">Membrane</keyword>
<keyword evidence="2 6" id="KW-0812">Transmembrane</keyword>
<sequence>MSGCGCEDPSNASLTRTRAQRRVLWGVLAINLGIFAGEFGTGLWADSTALQADSLDSLGDTLVYGVSLVVLGRSLRARAGAALFKGGLQLVFGLGVLAEVAHKLLVGAQPLPVYMLIAATAALVANLTCLALLTRFRSDDINMRSVWLCSRNDVIGNVSVILTAGVVMASGWAWVDWALGALLAIVFLRTAVQVLQVAWPQYRDGVEPPRTCAS</sequence>
<dbReference type="Proteomes" id="UP000295293">
    <property type="component" value="Unassembled WGS sequence"/>
</dbReference>
<feature type="transmembrane region" description="Helical" evidence="6">
    <location>
        <begin position="113"/>
        <end position="133"/>
    </location>
</feature>
<feature type="domain" description="Cation efflux protein transmembrane" evidence="7">
    <location>
        <begin position="27"/>
        <end position="195"/>
    </location>
</feature>
<dbReference type="SUPFAM" id="SSF161111">
    <property type="entry name" value="Cation efflux protein transmembrane domain-like"/>
    <property type="match status" value="1"/>
</dbReference>
<proteinExistence type="predicted"/>
<evidence type="ECO:0000256" key="2">
    <source>
        <dbReference type="ARBA" id="ARBA00022692"/>
    </source>
</evidence>
<feature type="transmembrane region" description="Helical" evidence="6">
    <location>
        <begin position="82"/>
        <end position="101"/>
    </location>
</feature>
<evidence type="ECO:0000256" key="1">
    <source>
        <dbReference type="ARBA" id="ARBA00004141"/>
    </source>
</evidence>
<feature type="transmembrane region" description="Helical" evidence="6">
    <location>
        <begin position="154"/>
        <end position="175"/>
    </location>
</feature>
<keyword evidence="3" id="KW-0813">Transport</keyword>
<keyword evidence="3" id="KW-0406">Ion transport</keyword>
<keyword evidence="3" id="KW-0862">Zinc</keyword>
<dbReference type="GO" id="GO:0005886">
    <property type="term" value="C:plasma membrane"/>
    <property type="evidence" value="ECO:0007669"/>
    <property type="project" value="TreeGrafter"/>
</dbReference>
<evidence type="ECO:0000256" key="4">
    <source>
        <dbReference type="ARBA" id="ARBA00022989"/>
    </source>
</evidence>
<evidence type="ECO:0000256" key="3">
    <source>
        <dbReference type="ARBA" id="ARBA00022906"/>
    </source>
</evidence>
<comment type="subcellular location">
    <subcellularLocation>
        <location evidence="1">Membrane</location>
        <topology evidence="1">Multi-pass membrane protein</topology>
    </subcellularLocation>
</comment>
<reference evidence="8 9" key="1">
    <citation type="submission" date="2019-03" db="EMBL/GenBank/DDBJ databases">
        <title>Genomic Encyclopedia of Type Strains, Phase IV (KMG-IV): sequencing the most valuable type-strain genomes for metagenomic binning, comparative biology and taxonomic classification.</title>
        <authorList>
            <person name="Goeker M."/>
        </authorList>
    </citation>
    <scope>NUCLEOTIDE SEQUENCE [LARGE SCALE GENOMIC DNA]</scope>
    <source>
        <strain evidence="8 9">DSM 21667</strain>
    </source>
</reference>
<evidence type="ECO:0000256" key="6">
    <source>
        <dbReference type="SAM" id="Phobius"/>
    </source>
</evidence>
<dbReference type="GO" id="GO:0005385">
    <property type="term" value="F:zinc ion transmembrane transporter activity"/>
    <property type="evidence" value="ECO:0007669"/>
    <property type="project" value="TreeGrafter"/>
</dbReference>
<dbReference type="RefSeq" id="WP_133821674.1">
    <property type="nucleotide sequence ID" value="NZ_SNZH01000024.1"/>
</dbReference>
<evidence type="ECO:0000259" key="7">
    <source>
        <dbReference type="Pfam" id="PF01545"/>
    </source>
</evidence>
<dbReference type="EMBL" id="SNZH01000024">
    <property type="protein sequence ID" value="TDR37715.1"/>
    <property type="molecule type" value="Genomic_DNA"/>
</dbReference>
<evidence type="ECO:0000313" key="8">
    <source>
        <dbReference type="EMBL" id="TDR37715.1"/>
    </source>
</evidence>
<protein>
    <submittedName>
        <fullName evidence="8">Cation efflux family protein</fullName>
    </submittedName>
</protein>
<dbReference type="InterPro" id="IPR027469">
    <property type="entry name" value="Cation_efflux_TMD_sf"/>
</dbReference>
<keyword evidence="3" id="KW-0864">Zinc transport</keyword>
<dbReference type="AlphaFoldDB" id="A0A4V3DL69"/>
<dbReference type="PANTHER" id="PTHR11562:SF17">
    <property type="entry name" value="RE54080P-RELATED"/>
    <property type="match status" value="1"/>
</dbReference>
<feature type="transmembrane region" description="Helical" evidence="6">
    <location>
        <begin position="57"/>
        <end position="75"/>
    </location>
</feature>
<feature type="transmembrane region" description="Helical" evidence="6">
    <location>
        <begin position="23"/>
        <end position="45"/>
    </location>
</feature>
<accession>A0A4V3DL69</accession>
<keyword evidence="4 6" id="KW-1133">Transmembrane helix</keyword>
<dbReference type="PANTHER" id="PTHR11562">
    <property type="entry name" value="CATION EFFLUX PROTEIN/ ZINC TRANSPORTER"/>
    <property type="match status" value="1"/>
</dbReference>